<accession>A0A396GTA0</accession>
<keyword evidence="3 7" id="KW-1003">Cell membrane</keyword>
<feature type="transmembrane region" description="Helical" evidence="7">
    <location>
        <begin position="30"/>
        <end position="48"/>
    </location>
</feature>
<feature type="transmembrane region" description="Helical" evidence="7">
    <location>
        <begin position="73"/>
        <end position="96"/>
    </location>
</feature>
<feature type="domain" description="Casparian strip membrane protein" evidence="8">
    <location>
        <begin position="23"/>
        <end position="169"/>
    </location>
</feature>
<name>A0A396GTA0_MEDTR</name>
<dbReference type="SMR" id="A0A396GTA0"/>
<dbReference type="Pfam" id="PF04535">
    <property type="entry name" value="CASP_dom"/>
    <property type="match status" value="1"/>
</dbReference>
<comment type="similarity">
    <text evidence="2 7">Belongs to the Casparian strip membrane proteins (CASP) family.</text>
</comment>
<dbReference type="OMA" id="HADWFSI"/>
<evidence type="ECO:0000256" key="2">
    <source>
        <dbReference type="ARBA" id="ARBA00007651"/>
    </source>
</evidence>
<dbReference type="NCBIfam" id="TIGR01569">
    <property type="entry name" value="A_tha_TIGR01569"/>
    <property type="match status" value="1"/>
</dbReference>
<reference evidence="9" key="1">
    <citation type="journal article" date="2018" name="Nat. Plants">
        <title>Whole-genome landscape of Medicago truncatula symbiotic genes.</title>
        <authorList>
            <person name="Pecrix Y."/>
            <person name="Gamas P."/>
            <person name="Carrere S."/>
        </authorList>
    </citation>
    <scope>NUCLEOTIDE SEQUENCE</scope>
    <source>
        <tissue evidence="9">Leaves</tissue>
    </source>
</reference>
<dbReference type="AlphaFoldDB" id="A0A396GTA0"/>
<organism evidence="9">
    <name type="scientific">Medicago truncatula</name>
    <name type="common">Barrel medic</name>
    <name type="synonym">Medicago tribuloides</name>
    <dbReference type="NCBI Taxonomy" id="3880"/>
    <lineage>
        <taxon>Eukaryota</taxon>
        <taxon>Viridiplantae</taxon>
        <taxon>Streptophyta</taxon>
        <taxon>Embryophyta</taxon>
        <taxon>Tracheophyta</taxon>
        <taxon>Spermatophyta</taxon>
        <taxon>Magnoliopsida</taxon>
        <taxon>eudicotyledons</taxon>
        <taxon>Gunneridae</taxon>
        <taxon>Pentapetalae</taxon>
        <taxon>rosids</taxon>
        <taxon>fabids</taxon>
        <taxon>Fabales</taxon>
        <taxon>Fabaceae</taxon>
        <taxon>Papilionoideae</taxon>
        <taxon>50 kb inversion clade</taxon>
        <taxon>NPAAA clade</taxon>
        <taxon>Hologalegina</taxon>
        <taxon>IRL clade</taxon>
        <taxon>Trifolieae</taxon>
        <taxon>Medicago</taxon>
    </lineage>
</organism>
<dbReference type="InterPro" id="IPR006459">
    <property type="entry name" value="CASP/CASPL"/>
</dbReference>
<dbReference type="InterPro" id="IPR006702">
    <property type="entry name" value="CASP_dom"/>
</dbReference>
<dbReference type="Proteomes" id="UP000265566">
    <property type="component" value="Chromosome 7"/>
</dbReference>
<keyword evidence="6 7" id="KW-0472">Membrane</keyword>
<feature type="transmembrane region" description="Helical" evidence="7">
    <location>
        <begin position="108"/>
        <end position="135"/>
    </location>
</feature>
<evidence type="ECO:0000256" key="1">
    <source>
        <dbReference type="ARBA" id="ARBA00004651"/>
    </source>
</evidence>
<dbReference type="Gramene" id="rna38380">
    <property type="protein sequence ID" value="RHN44280.1"/>
    <property type="gene ID" value="gene38380"/>
</dbReference>
<proteinExistence type="inferred from homology"/>
<dbReference type="PANTHER" id="PTHR36488">
    <property type="entry name" value="CASP-LIKE PROTEIN 1U1"/>
    <property type="match status" value="1"/>
</dbReference>
<keyword evidence="5 7" id="KW-1133">Transmembrane helix</keyword>
<feature type="transmembrane region" description="Helical" evidence="7">
    <location>
        <begin position="162"/>
        <end position="183"/>
    </location>
</feature>
<comment type="caution">
    <text evidence="9">The sequence shown here is derived from an EMBL/GenBank/DDBJ whole genome shotgun (WGS) entry which is preliminary data.</text>
</comment>
<comment type="subcellular location">
    <subcellularLocation>
        <location evidence="1 7">Cell membrane</location>
        <topology evidence="1 7">Multi-pass membrane protein</topology>
    </subcellularLocation>
</comment>
<keyword evidence="4 7" id="KW-0812">Transmembrane</keyword>
<dbReference type="GO" id="GO:0005886">
    <property type="term" value="C:plasma membrane"/>
    <property type="evidence" value="ECO:0007669"/>
    <property type="project" value="UniProtKB-SubCell"/>
</dbReference>
<dbReference type="KEGG" id="mtr:11415242"/>
<evidence type="ECO:0000256" key="6">
    <source>
        <dbReference type="ARBA" id="ARBA00023136"/>
    </source>
</evidence>
<evidence type="ECO:0000313" key="9">
    <source>
        <dbReference type="EMBL" id="RHN44280.1"/>
    </source>
</evidence>
<gene>
    <name evidence="9" type="ORF">MtrunA17_Chr7g0217691</name>
</gene>
<comment type="subunit">
    <text evidence="7">Homodimer and heterodimers.</text>
</comment>
<dbReference type="PANTHER" id="PTHR36488:SF12">
    <property type="entry name" value="CASP-LIKE PROTEIN"/>
    <property type="match status" value="1"/>
</dbReference>
<sequence length="186" mass="20438">MTKSTYVELGEEKTSNQKGNMKRGVSILDFILRLIAIVATLASAIAMGTTDESLPFFTQFVRFRANYDDLPTLRFFVVASAIVSGYLILSLPLSILHIIRSSAGMTRVIFIILDTVMLGLLTAGSSAAASIVYLAHKGNRKANWFAFCQQYNSFCERISGSLIGSFIAIPLFIMLILLSALVLSRR</sequence>
<dbReference type="OrthoDB" id="753675at2759"/>
<evidence type="ECO:0000256" key="7">
    <source>
        <dbReference type="RuleBase" id="RU361233"/>
    </source>
</evidence>
<dbReference type="InterPro" id="IPR044173">
    <property type="entry name" value="CASPL"/>
</dbReference>
<evidence type="ECO:0000256" key="5">
    <source>
        <dbReference type="ARBA" id="ARBA00022989"/>
    </source>
</evidence>
<evidence type="ECO:0000259" key="8">
    <source>
        <dbReference type="Pfam" id="PF04535"/>
    </source>
</evidence>
<evidence type="ECO:0000256" key="4">
    <source>
        <dbReference type="ARBA" id="ARBA00022692"/>
    </source>
</evidence>
<evidence type="ECO:0000256" key="3">
    <source>
        <dbReference type="ARBA" id="ARBA00022475"/>
    </source>
</evidence>
<dbReference type="EMBL" id="PSQE01000007">
    <property type="protein sequence ID" value="RHN44280.1"/>
    <property type="molecule type" value="Genomic_DNA"/>
</dbReference>
<protein>
    <recommendedName>
        <fullName evidence="7">CASP-like protein</fullName>
    </recommendedName>
</protein>